<proteinExistence type="predicted"/>
<accession>B7UEM7</accession>
<dbReference type="EMBL" id="FM162351">
    <property type="protein sequence ID" value="CAQ56288.1"/>
    <property type="molecule type" value="Genomic_DNA"/>
</dbReference>
<evidence type="ECO:0000313" key="2">
    <source>
        <dbReference type="EMBL" id="CBX19873.1"/>
    </source>
</evidence>
<protein>
    <submittedName>
        <fullName evidence="2">Uncharacterized protein ORF27</fullName>
    </submittedName>
</protein>
<gene>
    <name evidence="2" type="primary">ORF27</name>
</gene>
<reference evidence="2" key="2">
    <citation type="journal article" date="2011" name="Antimicrob. Agents Chemother.">
        <title>Two distinct genetic elements are responsible for erm(TR)-mediated erythromycin resistance in tetracycline-susceptible and tetracycline-resistant strains of Streptococcus pyogenes.</title>
        <authorList>
            <person name="Brenciani A."/>
            <person name="Tiberi E."/>
            <person name="Bacciaglia A."/>
            <person name="Petrelli D."/>
            <person name="Varaldo P.E."/>
            <person name="Giovanetti E."/>
        </authorList>
    </citation>
    <scope>NUCLEOTIDE SEQUENCE</scope>
    <source>
        <strain evidence="2">C1</strain>
    </source>
</reference>
<dbReference type="EMBL" id="FR691054">
    <property type="protein sequence ID" value="CBX19873.1"/>
    <property type="molecule type" value="Genomic_DNA"/>
</dbReference>
<name>B7UEM7_STRPY</name>
<organism evidence="1">
    <name type="scientific">Streptococcus pyogenes</name>
    <dbReference type="NCBI Taxonomy" id="1314"/>
    <lineage>
        <taxon>Bacteria</taxon>
        <taxon>Bacillati</taxon>
        <taxon>Bacillota</taxon>
        <taxon>Bacilli</taxon>
        <taxon>Lactobacillales</taxon>
        <taxon>Streptococcaceae</taxon>
        <taxon>Streptococcus</taxon>
    </lineage>
</organism>
<reference evidence="1" key="1">
    <citation type="submission" date="2008-05" db="EMBL/GenBank/DDBJ databases">
        <title>Genetic element carrying erm(TR)in Streptococcus pyogenes.</title>
        <authorList>
            <person name="Bacciaglia A."/>
            <person name="Brenciani A."/>
            <person name="Varaldo P.E."/>
            <person name="Giovanetti E."/>
        </authorList>
    </citation>
    <scope>NUCLEOTIDE SEQUENCE</scope>
    <source>
        <strain evidence="1">C1</strain>
    </source>
</reference>
<dbReference type="AlphaFoldDB" id="B7UEM7"/>
<evidence type="ECO:0000313" key="1">
    <source>
        <dbReference type="EMBL" id="CAQ56288.1"/>
    </source>
</evidence>
<sequence length="68" mass="8560">MLFRCNEILRIFRVFLFHYNLLLAGYNELILRAHYNQLFLVWLIMKSLNNKYRKHTHTFTSFNFFHYK</sequence>